<dbReference type="GO" id="GO:0000981">
    <property type="term" value="F:DNA-binding transcription factor activity, RNA polymerase II-specific"/>
    <property type="evidence" value="ECO:0007669"/>
    <property type="project" value="InterPro"/>
</dbReference>
<evidence type="ECO:0008006" key="5">
    <source>
        <dbReference type="Google" id="ProtNLM"/>
    </source>
</evidence>
<accession>A0A1Y1ZBT3</accession>
<feature type="region of interest" description="Disordered" evidence="2">
    <location>
        <begin position="315"/>
        <end position="339"/>
    </location>
</feature>
<sequence>MGRKPNQLILEFFERGPKLEDASNRYQHTCKSCGEKFPKGRIDSLTTHLVKKCPALPVRDRQRAILQFHELPDLPDTAVHMAAHAQPQNTMNLPFAPKQHMSALETLAEVSRQHLDLSGKRIGGGPQRRKTPPPQPNNNNSNSTNFGPLDEFIIHDDRPDGLDTITGSQGMETGNPPALPSIYQFNGPLQHSPTGSPHLSSLSMPNPGSMPQMVQSNLVMAASAANELQNSMMPLNNNLTMEPELNLSNTGISDKFFHTQGRQQWPNMPSNPIDPMLHDHMRDQILSKDDGMKGPLSHPRPIAMNPNGTQTHFTTDFSMNQKPAKPKVRGRFSDSRRKEVQEVRKRGACIRCRMLKKPCSGESPCSTCVNVESARLWKQPCIRTRIAEEFNLYSAGLNGILAFHAVNQAKGQVRLEQIPGRIEATHHPETGIFSTFTPLKCQSEAAQAADIDPAILASLSPSTLEIIDSDNDDVGGRLDLYVKKLTSAFYESEDSPFMKITLGVAFSIISPNHDGLLSRVLELWISTRILTSRELEWHLFSNPSMAPALAPAVMSPSDLESGNRTPITLVNNPASYDLIKMQLMGAIEKRAASLSRVVMNDLERRLLQRQQANPFETFLVAVVLLACVERMCWLFRTWEDDGSQNQQQNNAQCANVHQDQQQHEIRDQNNTPSSPRPNLEPSADPALKPSPTQTHNFTRHPKWPFDRPPAYYSQQGERFSDILYMLLKMRGVPPKPVPRSEDGMLVVWGEDTDEKVREWYEGIKISLDTLNQRANARFEGKSPREWELRWVGKIIGG</sequence>
<feature type="compositionally biased region" description="Low complexity" evidence="2">
    <location>
        <begin position="137"/>
        <end position="148"/>
    </location>
</feature>
<dbReference type="InterPro" id="IPR052973">
    <property type="entry name" value="Fungal_sec-metab_reg_TF"/>
</dbReference>
<dbReference type="Proteomes" id="UP000193144">
    <property type="component" value="Unassembled WGS sequence"/>
</dbReference>
<dbReference type="AlphaFoldDB" id="A0A1Y1ZBT3"/>
<keyword evidence="1" id="KW-0539">Nucleus</keyword>
<dbReference type="OrthoDB" id="5417895at2759"/>
<dbReference type="SUPFAM" id="SSF57701">
    <property type="entry name" value="Zn2/Cys6 DNA-binding domain"/>
    <property type="match status" value="1"/>
</dbReference>
<feature type="compositionally biased region" description="Low complexity" evidence="2">
    <location>
        <begin position="644"/>
        <end position="655"/>
    </location>
</feature>
<gene>
    <name evidence="3" type="ORF">BCR34DRAFT_489241</name>
</gene>
<dbReference type="InterPro" id="IPR001138">
    <property type="entry name" value="Zn2Cys6_DnaBD"/>
</dbReference>
<feature type="region of interest" description="Disordered" evidence="2">
    <location>
        <begin position="644"/>
        <end position="706"/>
    </location>
</feature>
<keyword evidence="4" id="KW-1185">Reference proteome</keyword>
<evidence type="ECO:0000313" key="3">
    <source>
        <dbReference type="EMBL" id="ORY07773.1"/>
    </source>
</evidence>
<dbReference type="InterPro" id="IPR036864">
    <property type="entry name" value="Zn2-C6_fun-type_DNA-bd_sf"/>
</dbReference>
<dbReference type="PANTHER" id="PTHR35392:SF2">
    <property type="entry name" value="ZN(II)2CYS6 TRANSCRIPTION FACTOR (EUROFUNG)"/>
    <property type="match status" value="1"/>
</dbReference>
<organism evidence="3 4">
    <name type="scientific">Clohesyomyces aquaticus</name>
    <dbReference type="NCBI Taxonomy" id="1231657"/>
    <lineage>
        <taxon>Eukaryota</taxon>
        <taxon>Fungi</taxon>
        <taxon>Dikarya</taxon>
        <taxon>Ascomycota</taxon>
        <taxon>Pezizomycotina</taxon>
        <taxon>Dothideomycetes</taxon>
        <taxon>Pleosporomycetidae</taxon>
        <taxon>Pleosporales</taxon>
        <taxon>Lindgomycetaceae</taxon>
        <taxon>Clohesyomyces</taxon>
    </lineage>
</organism>
<dbReference type="PANTHER" id="PTHR35392">
    <property type="entry name" value="ZN(II)2CYS6 TRANSCRIPTION FACTOR (EUROFUNG)-RELATED-RELATED"/>
    <property type="match status" value="1"/>
</dbReference>
<comment type="caution">
    <text evidence="3">The sequence shown here is derived from an EMBL/GenBank/DDBJ whole genome shotgun (WGS) entry which is preliminary data.</text>
</comment>
<reference evidence="3 4" key="1">
    <citation type="submission" date="2016-07" db="EMBL/GenBank/DDBJ databases">
        <title>Pervasive Adenine N6-methylation of Active Genes in Fungi.</title>
        <authorList>
            <consortium name="DOE Joint Genome Institute"/>
            <person name="Mondo S.J."/>
            <person name="Dannebaum R.O."/>
            <person name="Kuo R.C."/>
            <person name="Labutti K."/>
            <person name="Haridas S."/>
            <person name="Kuo A."/>
            <person name="Salamov A."/>
            <person name="Ahrendt S.R."/>
            <person name="Lipzen A."/>
            <person name="Sullivan W."/>
            <person name="Andreopoulos W.B."/>
            <person name="Clum A."/>
            <person name="Lindquist E."/>
            <person name="Daum C."/>
            <person name="Ramamoorthy G.K."/>
            <person name="Gryganskyi A."/>
            <person name="Culley D."/>
            <person name="Magnuson J.K."/>
            <person name="James T.Y."/>
            <person name="O'Malley M.A."/>
            <person name="Stajich J.E."/>
            <person name="Spatafora J.W."/>
            <person name="Visel A."/>
            <person name="Grigoriev I.V."/>
        </authorList>
    </citation>
    <scope>NUCLEOTIDE SEQUENCE [LARGE SCALE GENOMIC DNA]</scope>
    <source>
        <strain evidence="3 4">CBS 115471</strain>
    </source>
</reference>
<dbReference type="CDD" id="cd00067">
    <property type="entry name" value="GAL4"/>
    <property type="match status" value="1"/>
</dbReference>
<dbReference type="STRING" id="1231657.A0A1Y1ZBT3"/>
<proteinExistence type="predicted"/>
<feature type="region of interest" description="Disordered" evidence="2">
    <location>
        <begin position="118"/>
        <end position="179"/>
    </location>
</feature>
<evidence type="ECO:0000256" key="1">
    <source>
        <dbReference type="ARBA" id="ARBA00023242"/>
    </source>
</evidence>
<dbReference type="EMBL" id="MCFA01000106">
    <property type="protein sequence ID" value="ORY07773.1"/>
    <property type="molecule type" value="Genomic_DNA"/>
</dbReference>
<protein>
    <recommendedName>
        <fullName evidence="5">Zn(2)-C6 fungal-type domain-containing protein</fullName>
    </recommendedName>
</protein>
<evidence type="ECO:0000256" key="2">
    <source>
        <dbReference type="SAM" id="MobiDB-lite"/>
    </source>
</evidence>
<dbReference type="GO" id="GO:0008270">
    <property type="term" value="F:zinc ion binding"/>
    <property type="evidence" value="ECO:0007669"/>
    <property type="project" value="InterPro"/>
</dbReference>
<evidence type="ECO:0000313" key="4">
    <source>
        <dbReference type="Proteomes" id="UP000193144"/>
    </source>
</evidence>
<feature type="compositionally biased region" description="Basic and acidic residues" evidence="2">
    <location>
        <begin position="152"/>
        <end position="161"/>
    </location>
</feature>
<name>A0A1Y1ZBT3_9PLEO</name>